<name>A0ACB7XRM1_9ERIC</name>
<reference evidence="1 2" key="1">
    <citation type="journal article" date="2021" name="Hortic Res">
        <title>High-quality reference genome and annotation aids understanding of berry development for evergreen blueberry (Vaccinium darrowii).</title>
        <authorList>
            <person name="Yu J."/>
            <person name="Hulse-Kemp A.M."/>
            <person name="Babiker E."/>
            <person name="Staton M."/>
        </authorList>
    </citation>
    <scope>NUCLEOTIDE SEQUENCE [LARGE SCALE GENOMIC DNA]</scope>
    <source>
        <strain evidence="2">cv. NJ 8807/NJ 8810</strain>
        <tissue evidence="1">Young leaf</tissue>
    </source>
</reference>
<protein>
    <submittedName>
        <fullName evidence="1">Uncharacterized protein</fullName>
    </submittedName>
</protein>
<gene>
    <name evidence="1" type="ORF">Vadar_019289</name>
</gene>
<dbReference type="EMBL" id="CM037151">
    <property type="protein sequence ID" value="KAH7843666.1"/>
    <property type="molecule type" value="Genomic_DNA"/>
</dbReference>
<dbReference type="Proteomes" id="UP000828048">
    <property type="component" value="Chromosome 1"/>
</dbReference>
<organism evidence="1 2">
    <name type="scientific">Vaccinium darrowii</name>
    <dbReference type="NCBI Taxonomy" id="229202"/>
    <lineage>
        <taxon>Eukaryota</taxon>
        <taxon>Viridiplantae</taxon>
        <taxon>Streptophyta</taxon>
        <taxon>Embryophyta</taxon>
        <taxon>Tracheophyta</taxon>
        <taxon>Spermatophyta</taxon>
        <taxon>Magnoliopsida</taxon>
        <taxon>eudicotyledons</taxon>
        <taxon>Gunneridae</taxon>
        <taxon>Pentapetalae</taxon>
        <taxon>asterids</taxon>
        <taxon>Ericales</taxon>
        <taxon>Ericaceae</taxon>
        <taxon>Vaccinioideae</taxon>
        <taxon>Vaccinieae</taxon>
        <taxon>Vaccinium</taxon>
    </lineage>
</organism>
<accession>A0ACB7XRM1</accession>
<comment type="caution">
    <text evidence="1">The sequence shown here is derived from an EMBL/GenBank/DDBJ whole genome shotgun (WGS) entry which is preliminary data.</text>
</comment>
<proteinExistence type="predicted"/>
<keyword evidence="2" id="KW-1185">Reference proteome</keyword>
<evidence type="ECO:0000313" key="2">
    <source>
        <dbReference type="Proteomes" id="UP000828048"/>
    </source>
</evidence>
<sequence>MSSALIIVDKIVEYIVGKVFQPAERHVGFLFHYKKNIKNLEDEKNNLQQQRSNDTDKASQGVDTFMDEKVVKENMWFCNFLGPDFIWCYRLSKQAEKKAVSIKQLAKKGSEIGTVSHPREDPLELELPSSKDYEDFNSRQKVFKGIVEALKDSNVNMIGVYGTGGVGIPITDGKKNCKVVLTSRNQDVGKKMDVHKDFTIKIFSHEEAWALFKKVVENNVDSHDQRLRDIAWDICKECQGLPVVIKALGATLKGKEMYAWEDALDKLKNCLLKDVEGIEPKVLPPEVGELAHLRLLDMSYCVELQMIPKGVISKLLRVEELYMPPNFHRWEGAKRVVSNTTLGFSFEDFCMLEDLCLWEETLAERETSKVSLDELMLLSQLTTLHIFIKDPRILPKGNFFFENLVRFNIRIGRPGGLHDEVLDGALTLQNAHVENALEYLLGKPQHKQSIKRNGVTGTEGEKDEDILIKFSGLKSLILEDPPKLISFYPKMEKTATSSESSSACGIVDSGHELMKALVVMLRAYFV</sequence>
<evidence type="ECO:0000313" key="1">
    <source>
        <dbReference type="EMBL" id="KAH7843666.1"/>
    </source>
</evidence>